<dbReference type="InterPro" id="IPR051325">
    <property type="entry name" value="Nudix_hydrolase_domain"/>
</dbReference>
<protein>
    <recommendedName>
        <fullName evidence="2">Nudix hydrolase domain-containing protein</fullName>
    </recommendedName>
</protein>
<dbReference type="SUPFAM" id="SSF55811">
    <property type="entry name" value="Nudix"/>
    <property type="match status" value="1"/>
</dbReference>
<comment type="caution">
    <text evidence="3">The sequence shown here is derived from an EMBL/GenBank/DDBJ whole genome shotgun (WGS) entry which is preliminary data.</text>
</comment>
<organism evidence="3 4">
    <name type="scientific">Alectoria fallacina</name>
    <dbReference type="NCBI Taxonomy" id="1903189"/>
    <lineage>
        <taxon>Eukaryota</taxon>
        <taxon>Fungi</taxon>
        <taxon>Dikarya</taxon>
        <taxon>Ascomycota</taxon>
        <taxon>Pezizomycotina</taxon>
        <taxon>Lecanoromycetes</taxon>
        <taxon>OSLEUM clade</taxon>
        <taxon>Lecanoromycetidae</taxon>
        <taxon>Lecanorales</taxon>
        <taxon>Lecanorineae</taxon>
        <taxon>Parmeliaceae</taxon>
        <taxon>Alectoria</taxon>
    </lineage>
</organism>
<dbReference type="Pfam" id="PF00293">
    <property type="entry name" value="NUDIX"/>
    <property type="match status" value="1"/>
</dbReference>
<dbReference type="PROSITE" id="PS00893">
    <property type="entry name" value="NUDIX_BOX"/>
    <property type="match status" value="1"/>
</dbReference>
<accession>A0A8H3ELL7</accession>
<evidence type="ECO:0000313" key="4">
    <source>
        <dbReference type="Proteomes" id="UP000664203"/>
    </source>
</evidence>
<name>A0A8H3ELL7_9LECA</name>
<dbReference type="PANTHER" id="PTHR21340">
    <property type="entry name" value="DIADENOSINE 5,5-P1,P4-TETRAPHOSPHATE PYROPHOSPHOHYDROLASE MUTT"/>
    <property type="match status" value="1"/>
</dbReference>
<dbReference type="InterPro" id="IPR020084">
    <property type="entry name" value="NUDIX_hydrolase_CS"/>
</dbReference>
<dbReference type="Proteomes" id="UP000664203">
    <property type="component" value="Unassembled WGS sequence"/>
</dbReference>
<sequence>MPAPAAEKTRIPKPPAYSYIKSPQSSHLAHNHGDIPIQYVDNTPPSSWLRVLAPSSFVSPPKEVCLLHLLPRDEYVLTKGRRNVGESRGEAALREVREETGYCCRLLPVTMKSRAPPAVETEPFGDVLRTHSNITEPFALQIRRLETEGDVKLTWWFIAAVDQDKAPNKDRPGEEKFNVDFYAYEEAVKKLTFQMDRDMVQRAIDTVKATYH</sequence>
<dbReference type="InterPro" id="IPR000086">
    <property type="entry name" value="NUDIX_hydrolase_dom"/>
</dbReference>
<dbReference type="InterPro" id="IPR015797">
    <property type="entry name" value="NUDIX_hydrolase-like_dom_sf"/>
</dbReference>
<gene>
    <name evidence="3" type="ORF">ALECFALPRED_000167</name>
</gene>
<evidence type="ECO:0000256" key="1">
    <source>
        <dbReference type="ARBA" id="ARBA00022801"/>
    </source>
</evidence>
<keyword evidence="1" id="KW-0378">Hydrolase</keyword>
<feature type="domain" description="Nudix hydrolase" evidence="2">
    <location>
        <begin position="75"/>
        <end position="192"/>
    </location>
</feature>
<dbReference type="GO" id="GO:0006754">
    <property type="term" value="P:ATP biosynthetic process"/>
    <property type="evidence" value="ECO:0007669"/>
    <property type="project" value="TreeGrafter"/>
</dbReference>
<proteinExistence type="predicted"/>
<evidence type="ECO:0000313" key="3">
    <source>
        <dbReference type="EMBL" id="CAF9905166.1"/>
    </source>
</evidence>
<dbReference type="EMBL" id="CAJPDR010000010">
    <property type="protein sequence ID" value="CAF9905166.1"/>
    <property type="molecule type" value="Genomic_DNA"/>
</dbReference>
<dbReference type="OrthoDB" id="10259236at2759"/>
<dbReference type="GO" id="GO:0004081">
    <property type="term" value="F:bis(5'-nucleosyl)-tetraphosphatase (asymmetrical) activity"/>
    <property type="evidence" value="ECO:0007669"/>
    <property type="project" value="TreeGrafter"/>
</dbReference>
<dbReference type="Gene3D" id="3.90.79.10">
    <property type="entry name" value="Nucleoside Triphosphate Pyrophosphohydrolase"/>
    <property type="match status" value="1"/>
</dbReference>
<evidence type="ECO:0000259" key="2">
    <source>
        <dbReference type="Pfam" id="PF00293"/>
    </source>
</evidence>
<dbReference type="GO" id="GO:0006167">
    <property type="term" value="P:AMP biosynthetic process"/>
    <property type="evidence" value="ECO:0007669"/>
    <property type="project" value="TreeGrafter"/>
</dbReference>
<reference evidence="3" key="1">
    <citation type="submission" date="2021-03" db="EMBL/GenBank/DDBJ databases">
        <authorList>
            <person name="Tagirdzhanova G."/>
        </authorList>
    </citation>
    <scope>NUCLEOTIDE SEQUENCE</scope>
</reference>
<dbReference type="AlphaFoldDB" id="A0A8H3ELL7"/>
<dbReference type="PANTHER" id="PTHR21340:SF0">
    <property type="entry name" value="BIS(5'-NUCLEOSYL)-TETRAPHOSPHATASE [ASYMMETRICAL]"/>
    <property type="match status" value="1"/>
</dbReference>
<keyword evidence="4" id="KW-1185">Reference proteome</keyword>